<gene>
    <name evidence="3" type="ORF">HW115_10095</name>
</gene>
<evidence type="ECO:0000256" key="1">
    <source>
        <dbReference type="SAM" id="SignalP"/>
    </source>
</evidence>
<organism evidence="3 4">
    <name type="scientific">Oceaniferula marina</name>
    <dbReference type="NCBI Taxonomy" id="2748318"/>
    <lineage>
        <taxon>Bacteria</taxon>
        <taxon>Pseudomonadati</taxon>
        <taxon>Verrucomicrobiota</taxon>
        <taxon>Verrucomicrobiia</taxon>
        <taxon>Verrucomicrobiales</taxon>
        <taxon>Verrucomicrobiaceae</taxon>
        <taxon>Oceaniferula</taxon>
    </lineage>
</organism>
<feature type="domain" description="3-keto-alpha-glucoside-1,2-lyase/3-keto-2-hydroxy-glucal hydratase" evidence="2">
    <location>
        <begin position="53"/>
        <end position="223"/>
    </location>
</feature>
<dbReference type="Gene3D" id="2.60.120.560">
    <property type="entry name" value="Exo-inulinase, domain 1"/>
    <property type="match status" value="1"/>
</dbReference>
<dbReference type="PROSITE" id="PS51257">
    <property type="entry name" value="PROKAR_LIPOPROTEIN"/>
    <property type="match status" value="1"/>
</dbReference>
<protein>
    <submittedName>
        <fullName evidence="3">DUF1080 domain-containing protein</fullName>
    </submittedName>
</protein>
<accession>A0A851GP95</accession>
<evidence type="ECO:0000259" key="2">
    <source>
        <dbReference type="Pfam" id="PF06439"/>
    </source>
</evidence>
<keyword evidence="1" id="KW-0732">Signal</keyword>
<dbReference type="Pfam" id="PF06439">
    <property type="entry name" value="3keto-disac_hyd"/>
    <property type="match status" value="1"/>
</dbReference>
<evidence type="ECO:0000313" key="4">
    <source>
        <dbReference type="Proteomes" id="UP000557872"/>
    </source>
</evidence>
<name>A0A851GP95_9BACT</name>
<dbReference type="RefSeq" id="WP_178932510.1">
    <property type="nucleotide sequence ID" value="NZ_JACBAZ010000003.1"/>
</dbReference>
<dbReference type="Proteomes" id="UP000557872">
    <property type="component" value="Unassembled WGS sequence"/>
</dbReference>
<evidence type="ECO:0000313" key="3">
    <source>
        <dbReference type="EMBL" id="NWK55964.1"/>
    </source>
</evidence>
<dbReference type="GO" id="GO:0016787">
    <property type="term" value="F:hydrolase activity"/>
    <property type="evidence" value="ECO:0007669"/>
    <property type="project" value="InterPro"/>
</dbReference>
<dbReference type="AlphaFoldDB" id="A0A851GP95"/>
<keyword evidence="4" id="KW-1185">Reference proteome</keyword>
<sequence>MKTTTLCFAIATCCLFAACSKKTESSNQPTDATASENLLDAWSYVLVDEDVKKEDVWSEKDGVIICKGEPLGYLVTKESYQDFKLELDWRWAPGTAPGNSGVLLRIAGEPATFMPKCVEAQLKSGSAGDLWAFFGASMEGEPSRFREIKDHKDLGDFKGIAKIKAAEKAPGEWNHYEITLSGGKINVVVNGEAVNQASGLDVLSGPIGLQSEGGEIHFRNFKVTPQ</sequence>
<feature type="signal peptide" evidence="1">
    <location>
        <begin position="1"/>
        <end position="17"/>
    </location>
</feature>
<comment type="caution">
    <text evidence="3">The sequence shown here is derived from an EMBL/GenBank/DDBJ whole genome shotgun (WGS) entry which is preliminary data.</text>
</comment>
<dbReference type="InterPro" id="IPR010496">
    <property type="entry name" value="AL/BT2_dom"/>
</dbReference>
<proteinExistence type="predicted"/>
<dbReference type="EMBL" id="JACBAZ010000003">
    <property type="protein sequence ID" value="NWK55964.1"/>
    <property type="molecule type" value="Genomic_DNA"/>
</dbReference>
<reference evidence="3 4" key="1">
    <citation type="submission" date="2020-07" db="EMBL/GenBank/DDBJ databases">
        <title>Roseicoccus Jingziensis gen. nov., sp. nov., isolated from coastal seawater.</title>
        <authorList>
            <person name="Feng X."/>
        </authorList>
    </citation>
    <scope>NUCLEOTIDE SEQUENCE [LARGE SCALE GENOMIC DNA]</scope>
    <source>
        <strain evidence="3 4">N1E253</strain>
    </source>
</reference>
<feature type="chain" id="PRO_5032365802" evidence="1">
    <location>
        <begin position="18"/>
        <end position="226"/>
    </location>
</feature>